<keyword evidence="1" id="KW-0614">Plasmid</keyword>
<protein>
    <submittedName>
        <fullName evidence="1">Uncharacterized protein</fullName>
    </submittedName>
</protein>
<dbReference type="AlphaFoldDB" id="A0A1W6TL18"/>
<evidence type="ECO:0000313" key="1">
    <source>
        <dbReference type="EMBL" id="ARP21642.1"/>
    </source>
</evidence>
<dbReference type="EMBL" id="CP017904">
    <property type="protein sequence ID" value="ARP21642.1"/>
    <property type="molecule type" value="Genomic_DNA"/>
</dbReference>
<name>A0A1W6TL18_VIBAL</name>
<geneLocation type="plasmid" evidence="1">
    <name>pL289</name>
</geneLocation>
<reference evidence="1" key="1">
    <citation type="submission" date="2016-10" db="EMBL/GenBank/DDBJ databases">
        <title>The High Quality Genome of Vibrio alginolyticus K01M1.</title>
        <authorList>
            <person name="Wendling C."/>
            <person name="Chibani C.M."/>
            <person name="Hertel R."/>
            <person name="Sproer C."/>
            <person name="Bunk B."/>
            <person name="Overmann J."/>
            <person name="Roth O."/>
            <person name="Liesegang H."/>
        </authorList>
    </citation>
    <scope>NUCLEOTIDE SEQUENCE</scope>
    <source>
        <strain evidence="1">K05K4</strain>
        <plasmid evidence="1">pL289</plasmid>
    </source>
</reference>
<proteinExistence type="predicted"/>
<organism evidence="1">
    <name type="scientific">Vibrio alginolyticus</name>
    <dbReference type="NCBI Taxonomy" id="663"/>
    <lineage>
        <taxon>Bacteria</taxon>
        <taxon>Pseudomonadati</taxon>
        <taxon>Pseudomonadota</taxon>
        <taxon>Gammaproteobacteria</taxon>
        <taxon>Vibrionales</taxon>
        <taxon>Vibrionaceae</taxon>
        <taxon>Vibrio</taxon>
    </lineage>
</organism>
<dbReference type="RefSeq" id="WP_025767330.1">
    <property type="nucleotide sequence ID" value="NZ_CP017893.1"/>
</dbReference>
<sequence length="111" mass="13073">MKIAPEPKYKTLYSELRKEHEALKVECDLLRDKVFRLSDMVLSGKVGNVIVPDGDFMLEVPKQIAEWMLEFDLPWQVFKCETHGDWINELDSSFPFHMEMCKCDKCKEENT</sequence>
<gene>
    <name evidence="1" type="ORF">K05K4_49330</name>
</gene>
<accession>A0A1W6TL18</accession>